<dbReference type="EMBL" id="CP075371">
    <property type="protein sequence ID" value="QVT78248.1"/>
    <property type="molecule type" value="Genomic_DNA"/>
</dbReference>
<name>A0ABX8EGK9_9ACTN</name>
<evidence type="ECO:0000256" key="6">
    <source>
        <dbReference type="RuleBase" id="RU004168"/>
    </source>
</evidence>
<dbReference type="InterPro" id="IPR001792">
    <property type="entry name" value="Acylphosphatase-like_dom"/>
</dbReference>
<evidence type="ECO:0000256" key="3">
    <source>
        <dbReference type="ARBA" id="ARBA00015991"/>
    </source>
</evidence>
<evidence type="ECO:0000256" key="2">
    <source>
        <dbReference type="ARBA" id="ARBA00012150"/>
    </source>
</evidence>
<dbReference type="GO" id="GO:0003998">
    <property type="term" value="F:acylphosphatase activity"/>
    <property type="evidence" value="ECO:0007669"/>
    <property type="project" value="UniProtKB-EC"/>
</dbReference>
<evidence type="ECO:0000256" key="1">
    <source>
        <dbReference type="ARBA" id="ARBA00005614"/>
    </source>
</evidence>
<feature type="active site" evidence="5">
    <location>
        <position position="37"/>
    </location>
</feature>
<dbReference type="PANTHER" id="PTHR47268:SF4">
    <property type="entry name" value="ACYLPHOSPHATASE"/>
    <property type="match status" value="1"/>
</dbReference>
<evidence type="ECO:0000256" key="5">
    <source>
        <dbReference type="PROSITE-ProRule" id="PRU00520"/>
    </source>
</evidence>
<gene>
    <name evidence="9" type="primary">acyP</name>
    <name evidence="9" type="ORF">ENKNEFLB_00621</name>
</gene>
<evidence type="ECO:0000259" key="8">
    <source>
        <dbReference type="PROSITE" id="PS51160"/>
    </source>
</evidence>
<keyword evidence="5 9" id="KW-0378">Hydrolase</keyword>
<dbReference type="EC" id="3.6.1.7" evidence="2 5"/>
<feature type="region of interest" description="Disordered" evidence="7">
    <location>
        <begin position="1"/>
        <end position="21"/>
    </location>
</feature>
<organism evidence="9 10">
    <name type="scientific">Nocardioides aquaticus</name>
    <dbReference type="NCBI Taxonomy" id="160826"/>
    <lineage>
        <taxon>Bacteria</taxon>
        <taxon>Bacillati</taxon>
        <taxon>Actinomycetota</taxon>
        <taxon>Actinomycetes</taxon>
        <taxon>Propionibacteriales</taxon>
        <taxon>Nocardioidaceae</taxon>
        <taxon>Nocardioides</taxon>
    </lineage>
</organism>
<comment type="similarity">
    <text evidence="1 6">Belongs to the acylphosphatase family.</text>
</comment>
<evidence type="ECO:0000256" key="7">
    <source>
        <dbReference type="SAM" id="MobiDB-lite"/>
    </source>
</evidence>
<comment type="catalytic activity">
    <reaction evidence="4 5">
        <text>an acyl phosphate + H2O = a carboxylate + phosphate + H(+)</text>
        <dbReference type="Rhea" id="RHEA:14965"/>
        <dbReference type="ChEBI" id="CHEBI:15377"/>
        <dbReference type="ChEBI" id="CHEBI:15378"/>
        <dbReference type="ChEBI" id="CHEBI:29067"/>
        <dbReference type="ChEBI" id="CHEBI:43474"/>
        <dbReference type="ChEBI" id="CHEBI:59918"/>
        <dbReference type="EC" id="3.6.1.7"/>
    </reaction>
</comment>
<dbReference type="InterPro" id="IPR017968">
    <property type="entry name" value="Acylphosphatase_CS"/>
</dbReference>
<sequence>MLAGMSGPSTGPADRTTDRTTAVRLVVRGDVQGVGYRAAAGSRAQDLGLVGWVRNEADGTVALHVEGPPDAVEEMVAWTREGPSSAVVEGVDEREAEPHGPSAFDVRA</sequence>
<dbReference type="Pfam" id="PF00708">
    <property type="entry name" value="Acylphosphatase"/>
    <property type="match status" value="1"/>
</dbReference>
<keyword evidence="10" id="KW-1185">Reference proteome</keyword>
<reference evidence="9 10" key="1">
    <citation type="submission" date="2021-05" db="EMBL/GenBank/DDBJ databases">
        <title>Complete genome of Nocardioides aquaticus KCTC 9944T isolated from meromictic and hypersaline Ekho Lake, Antarctica.</title>
        <authorList>
            <person name="Hwang K."/>
            <person name="Kim K.M."/>
            <person name="Choe H."/>
        </authorList>
    </citation>
    <scope>NUCLEOTIDE SEQUENCE [LARGE SCALE GENOMIC DNA]</scope>
    <source>
        <strain evidence="9 10">KCTC 9944</strain>
    </source>
</reference>
<protein>
    <recommendedName>
        <fullName evidence="3 5">acylphosphatase</fullName>
        <ecNumber evidence="2 5">3.6.1.7</ecNumber>
    </recommendedName>
</protein>
<dbReference type="Proteomes" id="UP000679307">
    <property type="component" value="Chromosome"/>
</dbReference>
<feature type="region of interest" description="Disordered" evidence="7">
    <location>
        <begin position="84"/>
        <end position="108"/>
    </location>
</feature>
<evidence type="ECO:0000256" key="4">
    <source>
        <dbReference type="ARBA" id="ARBA00047645"/>
    </source>
</evidence>
<evidence type="ECO:0000313" key="9">
    <source>
        <dbReference type="EMBL" id="QVT78248.1"/>
    </source>
</evidence>
<dbReference type="InterPro" id="IPR020456">
    <property type="entry name" value="Acylphosphatase"/>
</dbReference>
<dbReference type="PANTHER" id="PTHR47268">
    <property type="entry name" value="ACYLPHOSPHATASE"/>
    <property type="match status" value="1"/>
</dbReference>
<feature type="active site" evidence="5">
    <location>
        <position position="55"/>
    </location>
</feature>
<feature type="domain" description="Acylphosphatase-like" evidence="8">
    <location>
        <begin position="22"/>
        <end position="108"/>
    </location>
</feature>
<proteinExistence type="inferred from homology"/>
<evidence type="ECO:0000313" key="10">
    <source>
        <dbReference type="Proteomes" id="UP000679307"/>
    </source>
</evidence>
<dbReference type="PROSITE" id="PS00151">
    <property type="entry name" value="ACYLPHOSPHATASE_2"/>
    <property type="match status" value="1"/>
</dbReference>
<dbReference type="PROSITE" id="PS51160">
    <property type="entry name" value="ACYLPHOSPHATASE_3"/>
    <property type="match status" value="1"/>
</dbReference>
<accession>A0ABX8EGK9</accession>